<evidence type="ECO:0000313" key="9">
    <source>
        <dbReference type="Proteomes" id="UP000036867"/>
    </source>
</evidence>
<proteinExistence type="inferred from homology"/>
<evidence type="ECO:0000256" key="2">
    <source>
        <dbReference type="ARBA" id="ARBA00006433"/>
    </source>
</evidence>
<dbReference type="Proteomes" id="UP000036867">
    <property type="component" value="Unassembled WGS sequence"/>
</dbReference>
<reference evidence="9" key="1">
    <citation type="submission" date="2015-08" db="EMBL/GenBank/DDBJ databases">
        <title>Fjat-10028 dsm 16317.</title>
        <authorList>
            <person name="Liu B."/>
            <person name="Wang J."/>
            <person name="Zhu Y."/>
            <person name="Liu G."/>
            <person name="Chen Q."/>
            <person name="Chen Z."/>
            <person name="Lan J."/>
            <person name="Che J."/>
            <person name="Ge C."/>
            <person name="Shi H."/>
            <person name="Pan Z."/>
            <person name="Liu X."/>
        </authorList>
    </citation>
    <scope>NUCLEOTIDE SEQUENCE [LARGE SCALE GENOMIC DNA]</scope>
    <source>
        <strain evidence="9">DSM 16317</strain>
    </source>
</reference>
<comment type="similarity">
    <text evidence="2">Belongs to the ArsB family.</text>
</comment>
<dbReference type="EMBL" id="LILB01000007">
    <property type="protein sequence ID" value="KOO48315.1"/>
    <property type="molecule type" value="Genomic_DNA"/>
</dbReference>
<dbReference type="GO" id="GO:0046685">
    <property type="term" value="P:response to arsenic-containing substance"/>
    <property type="evidence" value="ECO:0007669"/>
    <property type="project" value="UniProtKB-KW"/>
</dbReference>
<gene>
    <name evidence="8" type="ORF">AMD00_18095</name>
</gene>
<evidence type="ECO:0000256" key="5">
    <source>
        <dbReference type="ARBA" id="ARBA00022849"/>
    </source>
</evidence>
<comment type="caution">
    <text evidence="8">The sequence shown here is derived from an EMBL/GenBank/DDBJ whole genome shotgun (WGS) entry which is preliminary data.</text>
</comment>
<dbReference type="GO" id="GO:0015105">
    <property type="term" value="F:arsenite transmembrane transporter activity"/>
    <property type="evidence" value="ECO:0007669"/>
    <property type="project" value="InterPro"/>
</dbReference>
<keyword evidence="4" id="KW-0812">Transmembrane</keyword>
<evidence type="ECO:0000256" key="6">
    <source>
        <dbReference type="ARBA" id="ARBA00022989"/>
    </source>
</evidence>
<dbReference type="Pfam" id="PF02040">
    <property type="entry name" value="ArsB"/>
    <property type="match status" value="1"/>
</dbReference>
<keyword evidence="9" id="KW-1185">Reference proteome</keyword>
<evidence type="ECO:0000313" key="8">
    <source>
        <dbReference type="EMBL" id="KOO48315.1"/>
    </source>
</evidence>
<dbReference type="PANTHER" id="PTHR43302">
    <property type="entry name" value="TRANSPORTER ARSB-RELATED"/>
    <property type="match status" value="1"/>
</dbReference>
<dbReference type="CDD" id="cd01118">
    <property type="entry name" value="ArsB_permease"/>
    <property type="match status" value="1"/>
</dbReference>
<keyword evidence="7" id="KW-0472">Membrane</keyword>
<protein>
    <submittedName>
        <fullName evidence="8">Arsenic transporter</fullName>
    </submittedName>
</protein>
<accession>A0A0M0LB32</accession>
<dbReference type="PANTHER" id="PTHR43302:SF6">
    <property type="entry name" value="ARSENICAL PUMP MEMBRANE PROTEIN-RELATED"/>
    <property type="match status" value="1"/>
</dbReference>
<dbReference type="GO" id="GO:0005886">
    <property type="term" value="C:plasma membrane"/>
    <property type="evidence" value="ECO:0007669"/>
    <property type="project" value="UniProtKB-SubCell"/>
</dbReference>
<organism evidence="8 9">
    <name type="scientific">Viridibacillus arvi</name>
    <dbReference type="NCBI Taxonomy" id="263475"/>
    <lineage>
        <taxon>Bacteria</taxon>
        <taxon>Bacillati</taxon>
        <taxon>Bacillota</taxon>
        <taxon>Bacilli</taxon>
        <taxon>Bacillales</taxon>
        <taxon>Caryophanaceae</taxon>
        <taxon>Viridibacillus</taxon>
    </lineage>
</organism>
<evidence type="ECO:0000256" key="1">
    <source>
        <dbReference type="ARBA" id="ARBA00004651"/>
    </source>
</evidence>
<sequence length="446" mass="49683">MQPMAWVTILTFLVTLVFILWRPKGINEAIPATIGAIIVLLSGSVSLTELGIITETISGAAITIMATIVMAIVLESFGFFNWVAEKLAERAKGSGIRLFWYVNLLCFLMTLFFNNDGSILITTPILVMLLNNMGLKNHQKIPYLLSGGLIATASSAPIGVSNIVNLIALKIVHMSLYAHTAMMFIPATLGLLLLVGLLFLRFKKDLPKIVPTKVTGLSLPSYHPLKQNSIYSSEKDRSKFMRNILLFVFAVRISLFVASFFSIPISVMAVIGSLVLLGWRWAYLKVPPTDMLKKTPWYIIIFAFSMYIIIYGLNNIGLTDWLIDFMRPMVSGSLLHTSVLMGVLLSVLSNIFNNHPALMVGTLTLTSMNLDLLSLKVAYLANVIGSDIGSLLLPMGTLATLMWMHIVRRGKVKVTWWQYIKVTIVVIPPTVIFTLVILYYWVTWLF</sequence>
<keyword evidence="6" id="KW-1133">Transmembrane helix</keyword>
<evidence type="ECO:0000256" key="7">
    <source>
        <dbReference type="ARBA" id="ARBA00023136"/>
    </source>
</evidence>
<name>A0A0M0LB32_9BACL</name>
<evidence type="ECO:0000256" key="4">
    <source>
        <dbReference type="ARBA" id="ARBA00022692"/>
    </source>
</evidence>
<dbReference type="PRINTS" id="PR00758">
    <property type="entry name" value="ARSENICPUMP"/>
</dbReference>
<keyword evidence="5" id="KW-0059">Arsenical resistance</keyword>
<dbReference type="AlphaFoldDB" id="A0A0M0LB32"/>
<keyword evidence="3" id="KW-1003">Cell membrane</keyword>
<dbReference type="PATRIC" id="fig|263475.3.peg.2458"/>
<comment type="subcellular location">
    <subcellularLocation>
        <location evidence="1">Cell membrane</location>
        <topology evidence="1">Multi-pass membrane protein</topology>
    </subcellularLocation>
</comment>
<evidence type="ECO:0000256" key="3">
    <source>
        <dbReference type="ARBA" id="ARBA00022475"/>
    </source>
</evidence>
<dbReference type="InterPro" id="IPR000802">
    <property type="entry name" value="Arsenical_pump_ArsB"/>
</dbReference>
<dbReference type="STRING" id="263475.AMD00_18095"/>